<dbReference type="Pfam" id="PF00196">
    <property type="entry name" value="GerE"/>
    <property type="match status" value="1"/>
</dbReference>
<sequence length="961" mass="103769">MVVGVSCPTITTLREGLTGTSETASSGVTVQTSHHGVPRESTLDILAHNDAAERFRSWNAPHRPVEAPLVAPRGDTPALPTVHLSRDRLMEHLDAAVSHPVTLLCAPTGWGKTALVASWIHAGRAPGRAAYVRFEVNCGATAWRQLTNALTAAGIAVDPATYAWTNARSNAHHHERAVVVLDDLHHVTNHTVLRRLERLITRLGDRISFLILARTEPPLSLYRWRVRGQLHELRTDHLALTQDEVSGLAEGYGVRLAQHFRFALWHVTEGWPAAVAVILSAMVGRHEPERMVTDIILGQAGLNEEVGLSEYVRREILQHLDPEIREVMLRTSILETVCPGLVEALTGSRGGARLLAQMSRANALASFYGGSHSWYRYRRLLRAMLRAELRSTLPFAEERALHRAAAGWYAANGLPSDALTHAIAGSDWVSAERLFVQYWPELAGSGPRAMTARDGTQPPPDIAERPMLALALALYCRDTGDLVGMSAFIRLGERGLGEAPTAVQAEVLAAMRLAEAVAAESPERAGAAAARLLERTEDAADEHVYADFTAAARAVAHLTFSGAAVADGRLEEADEALEHGADLARKSGFNLLTVQANRLQALTHLSRGRLSAAAACARRVLDSCRDAGIAESRNISYARLVLATVCRERGQLDEARFHIEESVNANAVPDPNGWVSGAIALALLLFDRGDHGGALEALEPLLDSRVGAMPRYADVTARALHAELCLHDGRLDRAHAVIAEALRHWPEADEPLLTLARLHLADGRPAAAAQVADRVLVNGPGSLVTVVTATVVLAQALRQLGDVAGASDQLDQALRMAGPEGIRRPFQGHATWIAEVLASPPVLAVTHPRELERDERSGLADDRAQPPATPPPATVPPEEPVPDGLVAWSAPGAAGAMADPLTEKESQVLLYLRSMLSIAEIAAVLSVSTNTVKTHVRHVYRKLGVSRRRDAVRRARELSLI</sequence>
<comment type="caution">
    <text evidence="6">The sequence shown here is derived from an EMBL/GenBank/DDBJ whole genome shotgun (WGS) entry which is preliminary data.</text>
</comment>
<keyword evidence="1" id="KW-0805">Transcription regulation</keyword>
<dbReference type="Gene3D" id="1.10.10.10">
    <property type="entry name" value="Winged helix-like DNA-binding domain superfamily/Winged helix DNA-binding domain"/>
    <property type="match status" value="1"/>
</dbReference>
<dbReference type="PANTHER" id="PTHR44688:SF16">
    <property type="entry name" value="DNA-BINDING TRANSCRIPTIONAL ACTIVATOR DEVR_DOSR"/>
    <property type="match status" value="1"/>
</dbReference>
<dbReference type="GO" id="GO:0003677">
    <property type="term" value="F:DNA binding"/>
    <property type="evidence" value="ECO:0007669"/>
    <property type="project" value="UniProtKB-KW"/>
</dbReference>
<dbReference type="InterPro" id="IPR027417">
    <property type="entry name" value="P-loop_NTPase"/>
</dbReference>
<dbReference type="SUPFAM" id="SSF52540">
    <property type="entry name" value="P-loop containing nucleoside triphosphate hydrolases"/>
    <property type="match status" value="1"/>
</dbReference>
<dbReference type="Pfam" id="PF25873">
    <property type="entry name" value="WHD_MalT"/>
    <property type="match status" value="1"/>
</dbReference>
<dbReference type="PRINTS" id="PR00038">
    <property type="entry name" value="HTHLUXR"/>
</dbReference>
<dbReference type="InterPro" id="IPR011990">
    <property type="entry name" value="TPR-like_helical_dom_sf"/>
</dbReference>
<dbReference type="SUPFAM" id="SSF46894">
    <property type="entry name" value="C-terminal effector domain of the bipartite response regulators"/>
    <property type="match status" value="1"/>
</dbReference>
<feature type="compositionally biased region" description="Pro residues" evidence="4">
    <location>
        <begin position="867"/>
        <end position="879"/>
    </location>
</feature>
<dbReference type="PROSITE" id="PS50043">
    <property type="entry name" value="HTH_LUXR_2"/>
    <property type="match status" value="1"/>
</dbReference>
<evidence type="ECO:0000259" key="5">
    <source>
        <dbReference type="PROSITE" id="PS50043"/>
    </source>
</evidence>
<reference evidence="6" key="1">
    <citation type="submission" date="2021-01" db="EMBL/GenBank/DDBJ databases">
        <title>Whole genome shotgun sequence of Dactylosporangium siamense NBRC 106093.</title>
        <authorList>
            <person name="Komaki H."/>
            <person name="Tamura T."/>
        </authorList>
    </citation>
    <scope>NUCLEOTIDE SEQUENCE</scope>
    <source>
        <strain evidence="6">NBRC 106093</strain>
    </source>
</reference>
<dbReference type="Gene3D" id="3.40.50.300">
    <property type="entry name" value="P-loop containing nucleotide triphosphate hydrolases"/>
    <property type="match status" value="1"/>
</dbReference>
<evidence type="ECO:0000313" key="6">
    <source>
        <dbReference type="EMBL" id="GIG46390.1"/>
    </source>
</evidence>
<name>A0A919UC99_9ACTN</name>
<keyword evidence="7" id="KW-1185">Reference proteome</keyword>
<evidence type="ECO:0000313" key="7">
    <source>
        <dbReference type="Proteomes" id="UP000660611"/>
    </source>
</evidence>
<dbReference type="GO" id="GO:0006355">
    <property type="term" value="P:regulation of DNA-templated transcription"/>
    <property type="evidence" value="ECO:0007669"/>
    <property type="project" value="InterPro"/>
</dbReference>
<dbReference type="SMART" id="SM00421">
    <property type="entry name" value="HTH_LUXR"/>
    <property type="match status" value="1"/>
</dbReference>
<evidence type="ECO:0000256" key="1">
    <source>
        <dbReference type="ARBA" id="ARBA00023015"/>
    </source>
</evidence>
<evidence type="ECO:0000256" key="3">
    <source>
        <dbReference type="ARBA" id="ARBA00023163"/>
    </source>
</evidence>
<dbReference type="InterPro" id="IPR000792">
    <property type="entry name" value="Tscrpt_reg_LuxR_C"/>
</dbReference>
<feature type="compositionally biased region" description="Basic and acidic residues" evidence="4">
    <location>
        <begin position="850"/>
        <end position="864"/>
    </location>
</feature>
<dbReference type="Pfam" id="PF17874">
    <property type="entry name" value="TPR_MalT"/>
    <property type="match status" value="1"/>
</dbReference>
<dbReference type="InterPro" id="IPR016032">
    <property type="entry name" value="Sig_transdc_resp-reg_C-effctor"/>
</dbReference>
<protein>
    <recommendedName>
        <fullName evidence="5">HTH luxR-type domain-containing protein</fullName>
    </recommendedName>
</protein>
<dbReference type="EMBL" id="BONQ01000069">
    <property type="protein sequence ID" value="GIG46390.1"/>
    <property type="molecule type" value="Genomic_DNA"/>
</dbReference>
<dbReference type="SUPFAM" id="SSF48452">
    <property type="entry name" value="TPR-like"/>
    <property type="match status" value="2"/>
</dbReference>
<proteinExistence type="predicted"/>
<keyword evidence="3" id="KW-0804">Transcription</keyword>
<dbReference type="Gene3D" id="1.25.40.10">
    <property type="entry name" value="Tetratricopeptide repeat domain"/>
    <property type="match status" value="1"/>
</dbReference>
<dbReference type="CDD" id="cd06170">
    <property type="entry name" value="LuxR_C_like"/>
    <property type="match status" value="1"/>
</dbReference>
<dbReference type="InterPro" id="IPR059106">
    <property type="entry name" value="WHD_MalT"/>
</dbReference>
<gene>
    <name evidence="6" type="ORF">Dsi01nite_044310</name>
</gene>
<keyword evidence="2" id="KW-0238">DNA-binding</keyword>
<accession>A0A919UC99</accession>
<dbReference type="InterPro" id="IPR041617">
    <property type="entry name" value="TPR_MalT"/>
</dbReference>
<evidence type="ECO:0000256" key="4">
    <source>
        <dbReference type="SAM" id="MobiDB-lite"/>
    </source>
</evidence>
<evidence type="ECO:0000256" key="2">
    <source>
        <dbReference type="ARBA" id="ARBA00023125"/>
    </source>
</evidence>
<feature type="region of interest" description="Disordered" evidence="4">
    <location>
        <begin position="850"/>
        <end position="880"/>
    </location>
</feature>
<dbReference type="AlphaFoldDB" id="A0A919UC99"/>
<dbReference type="InterPro" id="IPR036388">
    <property type="entry name" value="WH-like_DNA-bd_sf"/>
</dbReference>
<dbReference type="Proteomes" id="UP000660611">
    <property type="component" value="Unassembled WGS sequence"/>
</dbReference>
<feature type="domain" description="HTH luxR-type" evidence="5">
    <location>
        <begin position="894"/>
        <end position="959"/>
    </location>
</feature>
<dbReference type="PANTHER" id="PTHR44688">
    <property type="entry name" value="DNA-BINDING TRANSCRIPTIONAL ACTIVATOR DEVR_DOSR"/>
    <property type="match status" value="1"/>
</dbReference>
<organism evidence="6 7">
    <name type="scientific">Dactylosporangium siamense</name>
    <dbReference type="NCBI Taxonomy" id="685454"/>
    <lineage>
        <taxon>Bacteria</taxon>
        <taxon>Bacillati</taxon>
        <taxon>Actinomycetota</taxon>
        <taxon>Actinomycetes</taxon>
        <taxon>Micromonosporales</taxon>
        <taxon>Micromonosporaceae</taxon>
        <taxon>Dactylosporangium</taxon>
    </lineage>
</organism>